<gene>
    <name evidence="8" type="ORF">SAMN05660642_01073</name>
</gene>
<evidence type="ECO:0000256" key="5">
    <source>
        <dbReference type="ARBA" id="ARBA00023027"/>
    </source>
</evidence>
<feature type="region of interest" description="Disordered" evidence="6">
    <location>
        <begin position="1"/>
        <end position="23"/>
    </location>
</feature>
<dbReference type="InterPro" id="IPR036188">
    <property type="entry name" value="FAD/NAD-bd_sf"/>
</dbReference>
<evidence type="ECO:0000313" key="8">
    <source>
        <dbReference type="EMBL" id="SDL86953.1"/>
    </source>
</evidence>
<dbReference type="Gene3D" id="3.50.50.100">
    <property type="match status" value="1"/>
</dbReference>
<organism evidence="8 9">
    <name type="scientific">Geodermatophilus siccatus</name>
    <dbReference type="NCBI Taxonomy" id="1137991"/>
    <lineage>
        <taxon>Bacteria</taxon>
        <taxon>Bacillati</taxon>
        <taxon>Actinomycetota</taxon>
        <taxon>Actinomycetes</taxon>
        <taxon>Geodermatophilales</taxon>
        <taxon>Geodermatophilaceae</taxon>
        <taxon>Geodermatophilus</taxon>
    </lineage>
</organism>
<dbReference type="GO" id="GO:0003954">
    <property type="term" value="F:NADH dehydrogenase activity"/>
    <property type="evidence" value="ECO:0007669"/>
    <property type="project" value="InterPro"/>
</dbReference>
<reference evidence="9" key="1">
    <citation type="submission" date="2016-10" db="EMBL/GenBank/DDBJ databases">
        <authorList>
            <person name="Varghese N."/>
            <person name="Submissions S."/>
        </authorList>
    </citation>
    <scope>NUCLEOTIDE SEQUENCE [LARGE SCALE GENOMIC DNA]</scope>
    <source>
        <strain evidence="9">DSM 45419</strain>
    </source>
</reference>
<dbReference type="PANTHER" id="PTHR43706:SF45">
    <property type="entry name" value="NADH DEHYDROGENASE-LIKE PROTEIN RV1812C"/>
    <property type="match status" value="1"/>
</dbReference>
<dbReference type="Proteomes" id="UP000198680">
    <property type="component" value="Unassembled WGS sequence"/>
</dbReference>
<dbReference type="InterPro" id="IPR045024">
    <property type="entry name" value="NDH-2"/>
</dbReference>
<dbReference type="EMBL" id="FNHE01000002">
    <property type="protein sequence ID" value="SDL86953.1"/>
    <property type="molecule type" value="Genomic_DNA"/>
</dbReference>
<dbReference type="PRINTS" id="PR00368">
    <property type="entry name" value="FADPNR"/>
</dbReference>
<keyword evidence="9" id="KW-1185">Reference proteome</keyword>
<keyword evidence="3" id="KW-0274">FAD</keyword>
<evidence type="ECO:0000256" key="2">
    <source>
        <dbReference type="ARBA" id="ARBA00022630"/>
    </source>
</evidence>
<dbReference type="PRINTS" id="PR00411">
    <property type="entry name" value="PNDRDTASEI"/>
</dbReference>
<evidence type="ECO:0000313" key="9">
    <source>
        <dbReference type="Proteomes" id="UP000198680"/>
    </source>
</evidence>
<dbReference type="Pfam" id="PF07992">
    <property type="entry name" value="Pyr_redox_2"/>
    <property type="match status" value="1"/>
</dbReference>
<accession>A0A1G9NKW0</accession>
<keyword evidence="2" id="KW-0285">Flavoprotein</keyword>
<keyword evidence="5" id="KW-0520">NAD</keyword>
<feature type="domain" description="FAD/NAD(P)-binding" evidence="7">
    <location>
        <begin position="24"/>
        <end position="346"/>
    </location>
</feature>
<evidence type="ECO:0000256" key="3">
    <source>
        <dbReference type="ARBA" id="ARBA00022827"/>
    </source>
</evidence>
<protein>
    <submittedName>
        <fullName evidence="8">NADH dehydrogenase</fullName>
    </submittedName>
</protein>
<name>A0A1G9NKW0_9ACTN</name>
<evidence type="ECO:0000259" key="7">
    <source>
        <dbReference type="Pfam" id="PF07992"/>
    </source>
</evidence>
<sequence length="454" mass="48550">MTDPSGTVPDPLRRPRGPGVSTPSVVVVGGGFAGVHTARTLERLLPPGAADLTLVSATDHLCYSPLLPEVAAGRLDPRRIAVPLRARLRRTRVLQATVETVDFDRRTLTFAAGGCPLEPLRWDRLALTTGSVTRVLPTPGVETYGLGLKALVEAQYVHDHVLRQMELADATSDQGERRARLTFVVVGAGYTGTETAAQLQHMTTSQLDRFPRLSPGDVRWVLVDLAPRVLPELGPRLGRAAMRVIRSRGMDVRLGTTVAEITHDGVLFSDGTRLATRTVLWTVGVTPPALVARLGLPVARGRLVVDEQLRLRDGVWAAGDTAAARDPYSDAGRDYPPTAQHAQRQGVTIGRNIAADLGHGSPRPYRRRDLGLVADLGGAAAVARPLGLPLTGLTAKVVTKGYHLYALPAAANRLRVAADWAVNLVSRPIAAQLGLVDPTAARLPREQGALSVTR</sequence>
<dbReference type="InterPro" id="IPR023753">
    <property type="entry name" value="FAD/NAD-binding_dom"/>
</dbReference>
<comment type="similarity">
    <text evidence="1">Belongs to the NADH dehydrogenase family.</text>
</comment>
<evidence type="ECO:0000256" key="6">
    <source>
        <dbReference type="SAM" id="MobiDB-lite"/>
    </source>
</evidence>
<dbReference type="STRING" id="1137991.SAMN05660642_01073"/>
<dbReference type="AlphaFoldDB" id="A0A1G9NKW0"/>
<evidence type="ECO:0000256" key="4">
    <source>
        <dbReference type="ARBA" id="ARBA00023002"/>
    </source>
</evidence>
<evidence type="ECO:0000256" key="1">
    <source>
        <dbReference type="ARBA" id="ARBA00005272"/>
    </source>
</evidence>
<dbReference type="SUPFAM" id="SSF51905">
    <property type="entry name" value="FAD/NAD(P)-binding domain"/>
    <property type="match status" value="1"/>
</dbReference>
<keyword evidence="4" id="KW-0560">Oxidoreductase</keyword>
<proteinExistence type="inferred from homology"/>
<dbReference type="PANTHER" id="PTHR43706">
    <property type="entry name" value="NADH DEHYDROGENASE"/>
    <property type="match status" value="1"/>
</dbReference>